<dbReference type="EMBL" id="JAMZMM010000302">
    <property type="protein sequence ID" value="MCP2731255.1"/>
    <property type="molecule type" value="Genomic_DNA"/>
</dbReference>
<keyword evidence="2" id="KW-1185">Reference proteome</keyword>
<protein>
    <submittedName>
        <fullName evidence="1">Sporulation/spore germination protein</fullName>
    </submittedName>
</protein>
<proteinExistence type="predicted"/>
<sequence>MKIVQQYLAPLVIGVFCAGFSSYHILAASEGEALLQRDRTISSSSGTVATTQVAPSPSPLPTDIAVKGTNEAGNLSINNNNNTISLNIYHPDSQCETLIPEKVAVSADTPVTNAVGKVLELATSSDFDLAGYRVNLDLNKRVVTIDFRLSPNTKRQFVSLSTCEQFALFGTLRKTLIDNPQLKIKDVRFTNQGQEIKL</sequence>
<evidence type="ECO:0000313" key="1">
    <source>
        <dbReference type="EMBL" id="MCP2731255.1"/>
    </source>
</evidence>
<comment type="caution">
    <text evidence="1">The sequence shown here is derived from an EMBL/GenBank/DDBJ whole genome shotgun (WGS) entry which is preliminary data.</text>
</comment>
<evidence type="ECO:0000313" key="2">
    <source>
        <dbReference type="Proteomes" id="UP001204953"/>
    </source>
</evidence>
<gene>
    <name evidence="1" type="ORF">NJ959_22790</name>
</gene>
<organism evidence="1 2">
    <name type="scientific">Limnofasciculus baicalensis BBK-W-15</name>
    <dbReference type="NCBI Taxonomy" id="2699891"/>
    <lineage>
        <taxon>Bacteria</taxon>
        <taxon>Bacillati</taxon>
        <taxon>Cyanobacteriota</taxon>
        <taxon>Cyanophyceae</taxon>
        <taxon>Coleofasciculales</taxon>
        <taxon>Coleofasciculaceae</taxon>
        <taxon>Limnofasciculus</taxon>
        <taxon>Limnofasciculus baicalensis</taxon>
    </lineage>
</organism>
<accession>A0AAE3GV41</accession>
<dbReference type="Proteomes" id="UP001204953">
    <property type="component" value="Unassembled WGS sequence"/>
</dbReference>
<dbReference type="AlphaFoldDB" id="A0AAE3GV41"/>
<name>A0AAE3GV41_9CYAN</name>
<dbReference type="RefSeq" id="WP_254014000.1">
    <property type="nucleotide sequence ID" value="NZ_JAMZMM010000302.1"/>
</dbReference>
<reference evidence="1" key="1">
    <citation type="submission" date="2022-06" db="EMBL/GenBank/DDBJ databases">
        <title>New cyanobacteria of genus Symplocastrum in benthos of Lake Baikal.</title>
        <authorList>
            <person name="Sorokovikova E."/>
            <person name="Tikhonova I."/>
            <person name="Krasnopeev A."/>
            <person name="Evseev P."/>
            <person name="Gladkikh A."/>
            <person name="Belykh O."/>
        </authorList>
    </citation>
    <scope>NUCLEOTIDE SEQUENCE</scope>
    <source>
        <strain evidence="1">BBK-W-15</strain>
    </source>
</reference>